<evidence type="ECO:0000313" key="1">
    <source>
        <dbReference type="EMBL" id="MED6243650.1"/>
    </source>
</evidence>
<dbReference type="EMBL" id="JAHUTI010034999">
    <property type="protein sequence ID" value="MED6243650.1"/>
    <property type="molecule type" value="Genomic_DNA"/>
</dbReference>
<comment type="caution">
    <text evidence="1">The sequence shown here is derived from an EMBL/GenBank/DDBJ whole genome shotgun (WGS) entry which is preliminary data.</text>
</comment>
<name>A0ABU7B0K7_9TELE</name>
<dbReference type="Proteomes" id="UP001345963">
    <property type="component" value="Unassembled WGS sequence"/>
</dbReference>
<evidence type="ECO:0000313" key="2">
    <source>
        <dbReference type="Proteomes" id="UP001345963"/>
    </source>
</evidence>
<sequence length="126" mass="14663">MEKTWNSGKPFQEWPAYQNYPKSRLLQVTKETRTTFKKLQASFVLVNVSLTRRKRLGINCMHQRVSEFQGNKTPLTEKNTNLERGCPIMSAVKLTQQRKVPPTVKHGGDVLMVSRRTRRLAINYED</sequence>
<keyword evidence="2" id="KW-1185">Reference proteome</keyword>
<proteinExistence type="predicted"/>
<reference evidence="1 2" key="1">
    <citation type="submission" date="2021-07" db="EMBL/GenBank/DDBJ databases">
        <authorList>
            <person name="Palmer J.M."/>
        </authorList>
    </citation>
    <scope>NUCLEOTIDE SEQUENCE [LARGE SCALE GENOMIC DNA]</scope>
    <source>
        <strain evidence="1 2">AT_MEX2019</strain>
        <tissue evidence="1">Muscle</tissue>
    </source>
</reference>
<organism evidence="1 2">
    <name type="scientific">Ataeniobius toweri</name>
    <dbReference type="NCBI Taxonomy" id="208326"/>
    <lineage>
        <taxon>Eukaryota</taxon>
        <taxon>Metazoa</taxon>
        <taxon>Chordata</taxon>
        <taxon>Craniata</taxon>
        <taxon>Vertebrata</taxon>
        <taxon>Euteleostomi</taxon>
        <taxon>Actinopterygii</taxon>
        <taxon>Neopterygii</taxon>
        <taxon>Teleostei</taxon>
        <taxon>Neoteleostei</taxon>
        <taxon>Acanthomorphata</taxon>
        <taxon>Ovalentaria</taxon>
        <taxon>Atherinomorphae</taxon>
        <taxon>Cyprinodontiformes</taxon>
        <taxon>Goodeidae</taxon>
        <taxon>Ataeniobius</taxon>
    </lineage>
</organism>
<gene>
    <name evidence="1" type="ORF">ATANTOWER_024318</name>
</gene>
<accession>A0ABU7B0K7</accession>
<protein>
    <submittedName>
        <fullName evidence="1">Uncharacterized protein</fullName>
    </submittedName>
</protein>